<dbReference type="InterPro" id="IPR005502">
    <property type="entry name" value="Ribosyl_crysJ1"/>
</dbReference>
<evidence type="ECO:0000256" key="5">
    <source>
        <dbReference type="ARBA" id="ARBA00049773"/>
    </source>
</evidence>
<dbReference type="Pfam" id="PF03747">
    <property type="entry name" value="ADP_ribosyl_GH"/>
    <property type="match status" value="1"/>
</dbReference>
<feature type="compositionally biased region" description="Basic and acidic residues" evidence="9">
    <location>
        <begin position="458"/>
        <end position="474"/>
    </location>
</feature>
<evidence type="ECO:0000256" key="1">
    <source>
        <dbReference type="ARBA" id="ARBA00010702"/>
    </source>
</evidence>
<comment type="cofactor">
    <cofactor evidence="8">
        <name>Mg(2+)</name>
        <dbReference type="ChEBI" id="CHEBI:18420"/>
    </cofactor>
    <text evidence="8">Binds 2 magnesium ions per subunit.</text>
</comment>
<feature type="compositionally biased region" description="Basic and acidic residues" evidence="9">
    <location>
        <begin position="429"/>
        <end position="448"/>
    </location>
</feature>
<dbReference type="Gene3D" id="1.10.4080.10">
    <property type="entry name" value="ADP-ribosylation/Crystallin J1"/>
    <property type="match status" value="1"/>
</dbReference>
<evidence type="ECO:0000313" key="11">
    <source>
        <dbReference type="Proteomes" id="UP000005408"/>
    </source>
</evidence>
<evidence type="ECO:0000256" key="2">
    <source>
        <dbReference type="ARBA" id="ARBA00022801"/>
    </source>
</evidence>
<feature type="compositionally biased region" description="Polar residues" evidence="9">
    <location>
        <begin position="396"/>
        <end position="406"/>
    </location>
</feature>
<feature type="compositionally biased region" description="Basic and acidic residues" evidence="9">
    <location>
        <begin position="362"/>
        <end position="380"/>
    </location>
</feature>
<protein>
    <recommendedName>
        <fullName evidence="5">ADP-ribosylhydrolase ARH1</fullName>
        <ecNumber evidence="4">3.2.2.19</ecNumber>
    </recommendedName>
    <alternativeName>
        <fullName evidence="6">ADP-ribose-L-arginine cleaving enzyme</fullName>
    </alternativeName>
    <alternativeName>
        <fullName evidence="7">[Protein ADP-ribosylarginine] hydrolase</fullName>
    </alternativeName>
</protein>
<dbReference type="EC" id="3.2.2.19" evidence="4"/>
<comment type="function">
    <text evidence="3">Specifically acts as an arginine mono-ADP-ribosylhydrolase by mediating the removal of mono-ADP-ribose attached to arginine residues on proteins.</text>
</comment>
<keyword evidence="2" id="KW-0378">Hydrolase</keyword>
<dbReference type="FunFam" id="1.10.4080.10:FF:000002">
    <property type="entry name" value="ADP-ribosylarginine hydrolase isoform X1"/>
    <property type="match status" value="1"/>
</dbReference>
<feature type="binding site" evidence="8">
    <location>
        <position position="62"/>
    </location>
    <ligand>
        <name>Mg(2+)</name>
        <dbReference type="ChEBI" id="CHEBI:18420"/>
        <label>1</label>
    </ligand>
</feature>
<evidence type="ECO:0000256" key="9">
    <source>
        <dbReference type="SAM" id="MobiDB-lite"/>
    </source>
</evidence>
<keyword evidence="8" id="KW-0460">Magnesium</keyword>
<evidence type="ECO:0000256" key="6">
    <source>
        <dbReference type="ARBA" id="ARBA00049798"/>
    </source>
</evidence>
<feature type="binding site" evidence="8">
    <location>
        <position position="311"/>
    </location>
    <ligand>
        <name>Mg(2+)</name>
        <dbReference type="ChEBI" id="CHEBI:18420"/>
        <label>1</label>
    </ligand>
</feature>
<evidence type="ECO:0000256" key="4">
    <source>
        <dbReference type="ARBA" id="ARBA00049725"/>
    </source>
</evidence>
<keyword evidence="8" id="KW-0479">Metal-binding</keyword>
<dbReference type="InterPro" id="IPR036705">
    <property type="entry name" value="Ribosyl_crysJ1_sf"/>
</dbReference>
<dbReference type="Proteomes" id="UP000005408">
    <property type="component" value="Unassembled WGS sequence"/>
</dbReference>
<sequence>MLSLPLRYEAAMVLSGAGDALGYKNGSWEFCHNGKDILKELKSLGGIKALNVKLPEWMVSDDTVMHLATAEALTEKSGKNCDKGELYKTIAEKYKACMKDMGGRAPGMTCSNSVHDLKPNRSKWEDGCRIDFNHRGGGCGAAMRAMCIGLRYPREEDLPDLLAVSIESGRMTHHHPTGYLGSLAAALFTAYAIQGIPPKKWGAGLMGVLPQAKKYIIEQDFYVKENLEAWDYFEDRWRKYLKKKELLDGTKDPKPDKLKEDERDKFYKELSFSGWGGSSGHDAPMIAYDAILQSGKKWKELCKRAMFHGGDSDSTGVIAACCYGAMYGYEGVPEGNYKNLEYHDRLVKQSYLLYELAYGSEHKEGVSGEKEQRTEEEKGKTKTQGKPMDEGDPVNKDNNSSNTEDYQSQKDDDQVKKSKVDDEQDENQSEEKYEVQIEKDEVQSEETGKVQSANDEVPSQKDEIPVDTEQKATLEEGTPV</sequence>
<keyword evidence="11" id="KW-1185">Reference proteome</keyword>
<dbReference type="PANTHER" id="PTHR16222:SF26">
    <property type="entry name" value="ADP-RIBOSYLHYDROLASE ARH1"/>
    <property type="match status" value="1"/>
</dbReference>
<dbReference type="EnsemblMetazoa" id="G303.1">
    <property type="protein sequence ID" value="G303.1:cds"/>
    <property type="gene ID" value="G303"/>
</dbReference>
<proteinExistence type="inferred from homology"/>
<organism evidence="10 11">
    <name type="scientific">Magallana gigas</name>
    <name type="common">Pacific oyster</name>
    <name type="synonym">Crassostrea gigas</name>
    <dbReference type="NCBI Taxonomy" id="29159"/>
    <lineage>
        <taxon>Eukaryota</taxon>
        <taxon>Metazoa</taxon>
        <taxon>Spiralia</taxon>
        <taxon>Lophotrochozoa</taxon>
        <taxon>Mollusca</taxon>
        <taxon>Bivalvia</taxon>
        <taxon>Autobranchia</taxon>
        <taxon>Pteriomorphia</taxon>
        <taxon>Ostreida</taxon>
        <taxon>Ostreoidea</taxon>
        <taxon>Ostreidae</taxon>
        <taxon>Magallana</taxon>
    </lineage>
</organism>
<feature type="binding site" evidence="8">
    <location>
        <position position="60"/>
    </location>
    <ligand>
        <name>Mg(2+)</name>
        <dbReference type="ChEBI" id="CHEBI:18420"/>
        <label>1</label>
    </ligand>
</feature>
<reference evidence="10" key="1">
    <citation type="submission" date="2022-08" db="UniProtKB">
        <authorList>
            <consortium name="EnsemblMetazoa"/>
        </authorList>
    </citation>
    <scope>IDENTIFICATION</scope>
    <source>
        <strain evidence="10">05x7-T-G4-1.051#20</strain>
    </source>
</reference>
<feature type="region of interest" description="Disordered" evidence="9">
    <location>
        <begin position="362"/>
        <end position="480"/>
    </location>
</feature>
<feature type="binding site" evidence="8">
    <location>
        <position position="313"/>
    </location>
    <ligand>
        <name>Mg(2+)</name>
        <dbReference type="ChEBI" id="CHEBI:18420"/>
        <label>1</label>
    </ligand>
</feature>
<name>A0A8W8LVP1_MAGGI</name>
<feature type="binding site" evidence="8">
    <location>
        <position position="314"/>
    </location>
    <ligand>
        <name>Mg(2+)</name>
        <dbReference type="ChEBI" id="CHEBI:18420"/>
        <label>1</label>
    </ligand>
</feature>
<evidence type="ECO:0000313" key="10">
    <source>
        <dbReference type="EnsemblMetazoa" id="G303.1:cds"/>
    </source>
</evidence>
<dbReference type="InterPro" id="IPR050792">
    <property type="entry name" value="ADP-ribosylglycohydrolase"/>
</dbReference>
<dbReference type="SUPFAM" id="SSF101478">
    <property type="entry name" value="ADP-ribosylglycohydrolase"/>
    <property type="match status" value="1"/>
</dbReference>
<feature type="binding site" evidence="8">
    <location>
        <position position="61"/>
    </location>
    <ligand>
        <name>Mg(2+)</name>
        <dbReference type="ChEBI" id="CHEBI:18420"/>
        <label>1</label>
    </ligand>
</feature>
<dbReference type="PANTHER" id="PTHR16222">
    <property type="entry name" value="ADP-RIBOSYLGLYCOHYDROLASE"/>
    <property type="match status" value="1"/>
</dbReference>
<accession>A0A8W8LVP1</accession>
<comment type="similarity">
    <text evidence="1">Belongs to the ADP-ribosylglycohydrolase family.</text>
</comment>
<evidence type="ECO:0000256" key="8">
    <source>
        <dbReference type="PIRSR" id="PIRSR605502-1"/>
    </source>
</evidence>
<dbReference type="GO" id="GO:0003875">
    <property type="term" value="F:ADP-ribosylarginine hydrolase activity"/>
    <property type="evidence" value="ECO:0007669"/>
    <property type="project" value="UniProtKB-EC"/>
</dbReference>
<evidence type="ECO:0000256" key="3">
    <source>
        <dbReference type="ARBA" id="ARBA00049582"/>
    </source>
</evidence>
<evidence type="ECO:0000256" key="7">
    <source>
        <dbReference type="ARBA" id="ARBA00049810"/>
    </source>
</evidence>
<feature type="compositionally biased region" description="Basic and acidic residues" evidence="9">
    <location>
        <begin position="407"/>
        <end position="421"/>
    </location>
</feature>
<dbReference type="AlphaFoldDB" id="A0A8W8LVP1"/>
<dbReference type="GO" id="GO:0046872">
    <property type="term" value="F:metal ion binding"/>
    <property type="evidence" value="ECO:0007669"/>
    <property type="project" value="UniProtKB-KW"/>
</dbReference>